<dbReference type="RefSeq" id="WP_132290317.1">
    <property type="nucleotide sequence ID" value="NZ_SKBM01000012.1"/>
</dbReference>
<sequence length="556" mass="60144">MPVAYNKDHAARIAPYFEAQFYRASNPDLDLRHQDPLVHFLTQGWREGRDPSPFFDVKYYLHVHQDIAAADMNPLVHYVLAGKSEGRSACRPMDAQRRCIESARPLRERAQDWAGAEDRQPPQAPAAVLDALRAATARRAGLVVSVSHDDYARNLGGVQNLVLQEREAFEQMGWAQLHLSPAAPLPLLAQPEEPDAFRFAVRLGQDRLGIVLAEDLIAALGVVRQEGLALLLVIHHLMGLQPEALLPVAQLTAAPPVVWTHDFFTLCPSYALLRNDVRFCGAPPPGSGACGICVHGEERAGHLTRLRAFFEATSPIVLAPSESAFRIWSQRSGLPRGAAHVQPLARHVAASRPVVTAGDRPIRIAHIGMRMVHKGWPVFQELALRFGTDPRYAFYQLGIGQGAGVPAHVEQVSVQVTRERPNAMVEAIAAHGIDVVVNWPAWPETFCYAAYEAIAGGAFLLTHHGAGNVSALAAQVAPRQGLVLEDEAALVALFEADGLGQALARAERHRGVLIPQGGTAAWLFGTAEGGALRRRIMGQPAAVAGVAALLEVAADV</sequence>
<name>A0A4R4DIG9_9PROT</name>
<gene>
    <name evidence="1" type="ORF">EXY23_14185</name>
</gene>
<proteinExistence type="predicted"/>
<dbReference type="EMBL" id="SKBM01000012">
    <property type="protein sequence ID" value="TCZ60915.1"/>
    <property type="molecule type" value="Genomic_DNA"/>
</dbReference>
<accession>A0A4R4DIG9</accession>
<evidence type="ECO:0000313" key="2">
    <source>
        <dbReference type="Proteomes" id="UP000295023"/>
    </source>
</evidence>
<keyword evidence="2" id="KW-1185">Reference proteome</keyword>
<reference evidence="1 2" key="1">
    <citation type="submission" date="2019-03" db="EMBL/GenBank/DDBJ databases">
        <title>Paracraurococcus aquatilis NE82 genome sequence.</title>
        <authorList>
            <person name="Zhao Y."/>
            <person name="Du Z."/>
        </authorList>
    </citation>
    <scope>NUCLEOTIDE SEQUENCE [LARGE SCALE GENOMIC DNA]</scope>
    <source>
        <strain evidence="1 2">NE82</strain>
    </source>
</reference>
<evidence type="ECO:0000313" key="1">
    <source>
        <dbReference type="EMBL" id="TCZ60915.1"/>
    </source>
</evidence>
<evidence type="ECO:0008006" key="3">
    <source>
        <dbReference type="Google" id="ProtNLM"/>
    </source>
</evidence>
<organism evidence="1 2">
    <name type="scientific">Roseicella aquatilis</name>
    <dbReference type="NCBI Taxonomy" id="2527868"/>
    <lineage>
        <taxon>Bacteria</taxon>
        <taxon>Pseudomonadati</taxon>
        <taxon>Pseudomonadota</taxon>
        <taxon>Alphaproteobacteria</taxon>
        <taxon>Acetobacterales</taxon>
        <taxon>Roseomonadaceae</taxon>
        <taxon>Roseicella</taxon>
    </lineage>
</organism>
<protein>
    <recommendedName>
        <fullName evidence="3">Glycosyltransferase</fullName>
    </recommendedName>
</protein>
<dbReference type="Proteomes" id="UP000295023">
    <property type="component" value="Unassembled WGS sequence"/>
</dbReference>
<comment type="caution">
    <text evidence="1">The sequence shown here is derived from an EMBL/GenBank/DDBJ whole genome shotgun (WGS) entry which is preliminary data.</text>
</comment>
<dbReference type="OrthoDB" id="7220105at2"/>
<dbReference type="AlphaFoldDB" id="A0A4R4DIG9"/>
<dbReference type="SUPFAM" id="SSF53756">
    <property type="entry name" value="UDP-Glycosyltransferase/glycogen phosphorylase"/>
    <property type="match status" value="1"/>
</dbReference>